<keyword evidence="5 6" id="KW-0472">Membrane</keyword>
<evidence type="ECO:0000256" key="3">
    <source>
        <dbReference type="ARBA" id="ARBA00022692"/>
    </source>
</evidence>
<keyword evidence="8" id="KW-1185">Reference proteome</keyword>
<evidence type="ECO:0000256" key="1">
    <source>
        <dbReference type="ARBA" id="ARBA00004651"/>
    </source>
</evidence>
<keyword evidence="2" id="KW-1003">Cell membrane</keyword>
<feature type="transmembrane region" description="Helical" evidence="6">
    <location>
        <begin position="57"/>
        <end position="76"/>
    </location>
</feature>
<dbReference type="InterPro" id="IPR019108">
    <property type="entry name" value="Caa3_assmbl_CtaG-rel"/>
</dbReference>
<evidence type="ECO:0000313" key="7">
    <source>
        <dbReference type="EMBL" id="ETX16596.1"/>
    </source>
</evidence>
<comment type="subcellular location">
    <subcellularLocation>
        <location evidence="1">Cell membrane</location>
        <topology evidence="1">Multi-pass membrane protein</topology>
    </subcellularLocation>
</comment>
<comment type="caution">
    <text evidence="7">The sequence shown here is derived from an EMBL/GenBank/DDBJ whole genome shotgun (WGS) entry which is preliminary data.</text>
</comment>
<organism evidence="7 8">
    <name type="scientific">Roseivivax halodurans JCM 10272</name>
    <dbReference type="NCBI Taxonomy" id="1449350"/>
    <lineage>
        <taxon>Bacteria</taxon>
        <taxon>Pseudomonadati</taxon>
        <taxon>Pseudomonadota</taxon>
        <taxon>Alphaproteobacteria</taxon>
        <taxon>Rhodobacterales</taxon>
        <taxon>Roseobacteraceae</taxon>
        <taxon>Roseivivax</taxon>
    </lineage>
</organism>
<dbReference type="PATRIC" id="fig|1449350.3.peg.378"/>
<dbReference type="Pfam" id="PF09678">
    <property type="entry name" value="Caa3_CtaG"/>
    <property type="match status" value="1"/>
</dbReference>
<dbReference type="GO" id="GO:0005886">
    <property type="term" value="C:plasma membrane"/>
    <property type="evidence" value="ECO:0007669"/>
    <property type="project" value="UniProtKB-SubCell"/>
</dbReference>
<evidence type="ECO:0000256" key="2">
    <source>
        <dbReference type="ARBA" id="ARBA00022475"/>
    </source>
</evidence>
<gene>
    <name evidence="7" type="ORF">OCH239_01870</name>
</gene>
<dbReference type="EMBL" id="JALZ01000001">
    <property type="protein sequence ID" value="ETX16596.1"/>
    <property type="molecule type" value="Genomic_DNA"/>
</dbReference>
<keyword evidence="3 6" id="KW-0812">Transmembrane</keyword>
<dbReference type="STRING" id="1449350.OCH239_01870"/>
<dbReference type="AlphaFoldDB" id="X7EN28"/>
<evidence type="ECO:0000256" key="4">
    <source>
        <dbReference type="ARBA" id="ARBA00022989"/>
    </source>
</evidence>
<feature type="transmembrane region" description="Helical" evidence="6">
    <location>
        <begin position="91"/>
        <end position="109"/>
    </location>
</feature>
<accession>X7EN28</accession>
<dbReference type="Proteomes" id="UP000022447">
    <property type="component" value="Unassembled WGS sequence"/>
</dbReference>
<feature type="transmembrane region" description="Helical" evidence="6">
    <location>
        <begin position="160"/>
        <end position="180"/>
    </location>
</feature>
<evidence type="ECO:0000256" key="6">
    <source>
        <dbReference type="SAM" id="Phobius"/>
    </source>
</evidence>
<dbReference type="eggNOG" id="COG3336">
    <property type="taxonomic scope" value="Bacteria"/>
</dbReference>
<evidence type="ECO:0000313" key="8">
    <source>
        <dbReference type="Proteomes" id="UP000022447"/>
    </source>
</evidence>
<feature type="transmembrane region" description="Helical" evidence="6">
    <location>
        <begin position="31"/>
        <end position="50"/>
    </location>
</feature>
<feature type="transmembrane region" description="Helical" evidence="6">
    <location>
        <begin position="121"/>
        <end position="140"/>
    </location>
</feature>
<protein>
    <submittedName>
        <fullName evidence="7">Cytochrome C oxidase</fullName>
    </submittedName>
</protein>
<keyword evidence="4 6" id="KW-1133">Transmembrane helix</keyword>
<reference evidence="7 8" key="1">
    <citation type="submission" date="2014-01" db="EMBL/GenBank/DDBJ databases">
        <title>Roseivivax halodurans JCM 10272 Genome Sequencing.</title>
        <authorList>
            <person name="Lai Q."/>
            <person name="Li G."/>
            <person name="Shao Z."/>
        </authorList>
    </citation>
    <scope>NUCLEOTIDE SEQUENCE [LARGE SCALE GENOMIC DNA]</scope>
    <source>
        <strain evidence="7 8">JCM 10272</strain>
    </source>
</reference>
<sequence length="192" mass="20264">MRPVFLGAALVSIMAAYLLPWQGWFGFFPKHMVQHMVLVAIAAPLMVLALNGRARWAPPVMAGAVIEFVVVWGWHLPQLHGLGCLGGPWKIVEQASFFGAGLLVWAGALNTDQPLAGAGSLLLTSMHMTLLGALLTLAPSPLYLETCALCGGLGPQQTGGMLMLAIGTPIYLLGGLWLTARALGPDPERSTA</sequence>
<evidence type="ECO:0000256" key="5">
    <source>
        <dbReference type="ARBA" id="ARBA00023136"/>
    </source>
</evidence>
<name>X7EN28_9RHOB</name>
<proteinExistence type="predicted"/>